<comment type="caution">
    <text evidence="1">The sequence shown here is derived from an EMBL/GenBank/DDBJ whole genome shotgun (WGS) entry which is preliminary data.</text>
</comment>
<proteinExistence type="predicted"/>
<keyword evidence="2" id="KW-1185">Reference proteome</keyword>
<name>A0ACC2RZL6_9FUNG</name>
<dbReference type="Proteomes" id="UP001165960">
    <property type="component" value="Unassembled WGS sequence"/>
</dbReference>
<protein>
    <submittedName>
        <fullName evidence="1">Uncharacterized protein</fullName>
    </submittedName>
</protein>
<dbReference type="EMBL" id="QTSX02006396">
    <property type="protein sequence ID" value="KAJ9055554.1"/>
    <property type="molecule type" value="Genomic_DNA"/>
</dbReference>
<accession>A0ACC2RZL6</accession>
<sequence length="105" mass="12126">MAAYSSWKGYGMHWGPRLAYVLLYQSCCSLSFVVSIVYWGLLASNEISDLGWTQLFLSVSMHAFNVVIMGLEMFLSRNPFIQSHMFIYIPLVMLYVPYTFIVHLL</sequence>
<evidence type="ECO:0000313" key="2">
    <source>
        <dbReference type="Proteomes" id="UP001165960"/>
    </source>
</evidence>
<evidence type="ECO:0000313" key="1">
    <source>
        <dbReference type="EMBL" id="KAJ9055554.1"/>
    </source>
</evidence>
<gene>
    <name evidence="1" type="ORF">DSO57_1002846</name>
</gene>
<organism evidence="1 2">
    <name type="scientific">Entomophthora muscae</name>
    <dbReference type="NCBI Taxonomy" id="34485"/>
    <lineage>
        <taxon>Eukaryota</taxon>
        <taxon>Fungi</taxon>
        <taxon>Fungi incertae sedis</taxon>
        <taxon>Zoopagomycota</taxon>
        <taxon>Entomophthoromycotina</taxon>
        <taxon>Entomophthoromycetes</taxon>
        <taxon>Entomophthorales</taxon>
        <taxon>Entomophthoraceae</taxon>
        <taxon>Entomophthora</taxon>
    </lineage>
</organism>
<reference evidence="1" key="1">
    <citation type="submission" date="2022-04" db="EMBL/GenBank/DDBJ databases">
        <title>Genome of the entomopathogenic fungus Entomophthora muscae.</title>
        <authorList>
            <person name="Elya C."/>
            <person name="Lovett B.R."/>
            <person name="Lee E."/>
            <person name="Macias A.M."/>
            <person name="Hajek A.E."/>
            <person name="De Bivort B.L."/>
            <person name="Kasson M.T."/>
            <person name="De Fine Licht H.H."/>
            <person name="Stajich J.E."/>
        </authorList>
    </citation>
    <scope>NUCLEOTIDE SEQUENCE</scope>
    <source>
        <strain evidence="1">Berkeley</strain>
    </source>
</reference>